<dbReference type="PANTHER" id="PTHR46293">
    <property type="entry name" value="E3 UBIQUITIN PROTEIN LIGASE DRIP1"/>
    <property type="match status" value="1"/>
</dbReference>
<evidence type="ECO:0000256" key="1">
    <source>
        <dbReference type="ARBA" id="ARBA00022723"/>
    </source>
</evidence>
<evidence type="ECO:0000313" key="8">
    <source>
        <dbReference type="Proteomes" id="UP001324115"/>
    </source>
</evidence>
<name>A0AAN7E353_QUERU</name>
<evidence type="ECO:0000256" key="3">
    <source>
        <dbReference type="ARBA" id="ARBA00022833"/>
    </source>
</evidence>
<comment type="caution">
    <text evidence="7">The sequence shown here is derived from an EMBL/GenBank/DDBJ whole genome shotgun (WGS) entry which is preliminary data.</text>
</comment>
<reference evidence="7 8" key="1">
    <citation type="journal article" date="2023" name="G3 (Bethesda)">
        <title>A haplotype-resolved chromosome-scale genome for Quercus rubra L. provides insights into the genetics of adaptive traits for red oak species.</title>
        <authorList>
            <person name="Kapoor B."/>
            <person name="Jenkins J."/>
            <person name="Schmutz J."/>
            <person name="Zhebentyayeva T."/>
            <person name="Kuelheim C."/>
            <person name="Coggeshall M."/>
            <person name="Heim C."/>
            <person name="Lasky J.R."/>
            <person name="Leites L."/>
            <person name="Islam-Faridi N."/>
            <person name="Romero-Severson J."/>
            <person name="DeLeo V.L."/>
            <person name="Lucas S.M."/>
            <person name="Lazic D."/>
            <person name="Gailing O."/>
            <person name="Carlson J."/>
            <person name="Staton M."/>
        </authorList>
    </citation>
    <scope>NUCLEOTIDE SEQUENCE [LARGE SCALE GENOMIC DNA]</scope>
    <source>
        <strain evidence="7">Pseudo-F2</strain>
    </source>
</reference>
<dbReference type="AlphaFoldDB" id="A0AAN7E353"/>
<evidence type="ECO:0000313" key="7">
    <source>
        <dbReference type="EMBL" id="KAK4560267.1"/>
    </source>
</evidence>
<dbReference type="InterPro" id="IPR013083">
    <property type="entry name" value="Znf_RING/FYVE/PHD"/>
</dbReference>
<dbReference type="InterPro" id="IPR044807">
    <property type="entry name" value="DRIP1-like"/>
</dbReference>
<dbReference type="Pfam" id="PF13923">
    <property type="entry name" value="zf-C3HC4_2"/>
    <property type="match status" value="1"/>
</dbReference>
<dbReference type="EMBL" id="JAXUIC010000012">
    <property type="protein sequence ID" value="KAK4560268.1"/>
    <property type="molecule type" value="Genomic_DNA"/>
</dbReference>
<dbReference type="CDD" id="cd16525">
    <property type="entry name" value="RING-HC_PCGF"/>
    <property type="match status" value="1"/>
</dbReference>
<evidence type="ECO:0000256" key="2">
    <source>
        <dbReference type="ARBA" id="ARBA00022771"/>
    </source>
</evidence>
<sequence length="378" mass="42328">MANQVVRVRRETIVACMTCPLCNKLFRDATTISECLHTFCRKCIYDKISEEELECCPICNTDLGCVPLEKLRPDHSLQDVRAKIFPSKRRKVNAPEVVPSTTLPARRKERSLSSLVVNTPRVSTQVTMTGRRSRAVARKAAALQGSRFSIEKLVKKEEDSVRDHPDSSSSPETSNKFPQNTRQGSDAKLEAAQTNTEGQGRKTKSKEMKFRSKVEVEKNITDPVSSELGKPKILRRVRRKRKSAFGESEISPQAVLEAAGGKHERRFGPVWFSLVASEDQEGNAPLPQIPACYLRLKDGNIPVSFIQKYLMRKLNLTSEAEVEIKCMGQPVVPTLQLYNLVDLWLQTASRSERVPASIGSSAKDFVMVLAYARKVPDP</sequence>
<dbReference type="InterPro" id="IPR001841">
    <property type="entry name" value="Znf_RING"/>
</dbReference>
<dbReference type="PROSITE" id="PS00518">
    <property type="entry name" value="ZF_RING_1"/>
    <property type="match status" value="1"/>
</dbReference>
<dbReference type="PROSITE" id="PS50089">
    <property type="entry name" value="ZF_RING_2"/>
    <property type="match status" value="1"/>
</dbReference>
<dbReference type="SMART" id="SM00184">
    <property type="entry name" value="RING"/>
    <property type="match status" value="1"/>
</dbReference>
<dbReference type="InterPro" id="IPR017907">
    <property type="entry name" value="Znf_RING_CS"/>
</dbReference>
<gene>
    <name evidence="7" type="ORF">RGQ29_009157</name>
</gene>
<keyword evidence="2 4" id="KW-0863">Zinc-finger</keyword>
<dbReference type="GO" id="GO:0008270">
    <property type="term" value="F:zinc ion binding"/>
    <property type="evidence" value="ECO:0007669"/>
    <property type="project" value="UniProtKB-KW"/>
</dbReference>
<feature type="compositionally biased region" description="Basic and acidic residues" evidence="5">
    <location>
        <begin position="155"/>
        <end position="166"/>
    </location>
</feature>
<evidence type="ECO:0000256" key="4">
    <source>
        <dbReference type="PROSITE-ProRule" id="PRU00175"/>
    </source>
</evidence>
<organism evidence="7 8">
    <name type="scientific">Quercus rubra</name>
    <name type="common">Northern red oak</name>
    <name type="synonym">Quercus borealis</name>
    <dbReference type="NCBI Taxonomy" id="3512"/>
    <lineage>
        <taxon>Eukaryota</taxon>
        <taxon>Viridiplantae</taxon>
        <taxon>Streptophyta</taxon>
        <taxon>Embryophyta</taxon>
        <taxon>Tracheophyta</taxon>
        <taxon>Spermatophyta</taxon>
        <taxon>Magnoliopsida</taxon>
        <taxon>eudicotyledons</taxon>
        <taxon>Gunneridae</taxon>
        <taxon>Pentapetalae</taxon>
        <taxon>rosids</taxon>
        <taxon>fabids</taxon>
        <taxon>Fagales</taxon>
        <taxon>Fagaceae</taxon>
        <taxon>Quercus</taxon>
    </lineage>
</organism>
<dbReference type="EMBL" id="JAXUIC010000012">
    <property type="protein sequence ID" value="KAK4560266.1"/>
    <property type="molecule type" value="Genomic_DNA"/>
</dbReference>
<evidence type="ECO:0000259" key="6">
    <source>
        <dbReference type="PROSITE" id="PS50089"/>
    </source>
</evidence>
<evidence type="ECO:0000256" key="5">
    <source>
        <dbReference type="SAM" id="MobiDB-lite"/>
    </source>
</evidence>
<feature type="region of interest" description="Disordered" evidence="5">
    <location>
        <begin position="155"/>
        <end position="210"/>
    </location>
</feature>
<dbReference type="EMBL" id="JAXUIC010000012">
    <property type="protein sequence ID" value="KAK4560267.1"/>
    <property type="molecule type" value="Genomic_DNA"/>
</dbReference>
<accession>A0AAN7E353</accession>
<dbReference type="PANTHER" id="PTHR46293:SF16">
    <property type="entry name" value="E3 UBIQUITIN PROTEIN LIGASE DRIP1"/>
    <property type="match status" value="1"/>
</dbReference>
<dbReference type="Gene3D" id="3.30.40.10">
    <property type="entry name" value="Zinc/RING finger domain, C3HC4 (zinc finger)"/>
    <property type="match status" value="1"/>
</dbReference>
<dbReference type="SUPFAM" id="SSF57850">
    <property type="entry name" value="RING/U-box"/>
    <property type="match status" value="1"/>
</dbReference>
<keyword evidence="8" id="KW-1185">Reference proteome</keyword>
<protein>
    <recommendedName>
        <fullName evidence="6">RING-type domain-containing protein</fullName>
    </recommendedName>
</protein>
<keyword evidence="3" id="KW-0862">Zinc</keyword>
<feature type="compositionally biased region" description="Polar residues" evidence="5">
    <location>
        <begin position="167"/>
        <end position="184"/>
    </location>
</feature>
<keyword evidence="1" id="KW-0479">Metal-binding</keyword>
<proteinExistence type="predicted"/>
<dbReference type="Proteomes" id="UP001324115">
    <property type="component" value="Unassembled WGS sequence"/>
</dbReference>
<feature type="domain" description="RING-type" evidence="6">
    <location>
        <begin position="19"/>
        <end position="60"/>
    </location>
</feature>
<dbReference type="GO" id="GO:0004842">
    <property type="term" value="F:ubiquitin-protein transferase activity"/>
    <property type="evidence" value="ECO:0007669"/>
    <property type="project" value="InterPro"/>
</dbReference>